<comment type="caution">
    <text evidence="9">The sequence shown here is derived from an EMBL/GenBank/DDBJ whole genome shotgun (WGS) entry which is preliminary data.</text>
</comment>
<evidence type="ECO:0000256" key="6">
    <source>
        <dbReference type="SAM" id="MobiDB-lite"/>
    </source>
</evidence>
<protein>
    <submittedName>
        <fullName evidence="9">Response regulator</fullName>
    </submittedName>
</protein>
<evidence type="ECO:0000313" key="9">
    <source>
        <dbReference type="EMBL" id="KAE8764718.1"/>
    </source>
</evidence>
<feature type="compositionally biased region" description="Low complexity" evidence="6">
    <location>
        <begin position="11"/>
        <end position="24"/>
    </location>
</feature>
<dbReference type="PROSITE" id="PS00622">
    <property type="entry name" value="HTH_LUXR_1"/>
    <property type="match status" value="1"/>
</dbReference>
<dbReference type="InterPro" id="IPR039420">
    <property type="entry name" value="WalR-like"/>
</dbReference>
<dbReference type="SMART" id="SM00421">
    <property type="entry name" value="HTH_LUXR"/>
    <property type="match status" value="1"/>
</dbReference>
<evidence type="ECO:0000256" key="1">
    <source>
        <dbReference type="ARBA" id="ARBA00022553"/>
    </source>
</evidence>
<dbReference type="PANTHER" id="PTHR43214">
    <property type="entry name" value="TWO-COMPONENT RESPONSE REGULATOR"/>
    <property type="match status" value="1"/>
</dbReference>
<dbReference type="Pfam" id="PF00072">
    <property type="entry name" value="Response_reg"/>
    <property type="match status" value="1"/>
</dbReference>
<feature type="domain" description="Response regulatory" evidence="8">
    <location>
        <begin position="33"/>
        <end position="149"/>
    </location>
</feature>
<feature type="modified residue" description="4-aspartylphosphate" evidence="5">
    <location>
        <position position="84"/>
    </location>
</feature>
<dbReference type="CDD" id="cd06170">
    <property type="entry name" value="LuxR_C_like"/>
    <property type="match status" value="1"/>
</dbReference>
<dbReference type="Gene3D" id="3.40.50.2300">
    <property type="match status" value="1"/>
</dbReference>
<evidence type="ECO:0000256" key="3">
    <source>
        <dbReference type="ARBA" id="ARBA00023125"/>
    </source>
</evidence>
<keyword evidence="3" id="KW-0238">DNA-binding</keyword>
<dbReference type="InterPro" id="IPR011006">
    <property type="entry name" value="CheY-like_superfamily"/>
</dbReference>
<reference evidence="9 10" key="1">
    <citation type="submission" date="2019-10" db="EMBL/GenBank/DDBJ databases">
        <title>Georgenia wutianyii sp. nov. and Georgenia yuyongxinii sp. nov. isolated from plateau pika (Ochotona curzoniae) in the Qinghai-Tibet plateau of China.</title>
        <authorList>
            <person name="Tian Z."/>
        </authorList>
    </citation>
    <scope>NUCLEOTIDE SEQUENCE [LARGE SCALE GENOMIC DNA]</scope>
    <source>
        <strain evidence="9 10">DSM 21501</strain>
    </source>
</reference>
<evidence type="ECO:0000259" key="7">
    <source>
        <dbReference type="PROSITE" id="PS50043"/>
    </source>
</evidence>
<dbReference type="GO" id="GO:0003677">
    <property type="term" value="F:DNA binding"/>
    <property type="evidence" value="ECO:0007669"/>
    <property type="project" value="UniProtKB-KW"/>
</dbReference>
<dbReference type="GO" id="GO:0000160">
    <property type="term" value="P:phosphorelay signal transduction system"/>
    <property type="evidence" value="ECO:0007669"/>
    <property type="project" value="InterPro"/>
</dbReference>
<proteinExistence type="predicted"/>
<gene>
    <name evidence="9" type="ORF">GB883_07455</name>
</gene>
<dbReference type="SMART" id="SM00448">
    <property type="entry name" value="REC"/>
    <property type="match status" value="1"/>
</dbReference>
<dbReference type="InterPro" id="IPR000792">
    <property type="entry name" value="Tscrpt_reg_LuxR_C"/>
</dbReference>
<evidence type="ECO:0000256" key="2">
    <source>
        <dbReference type="ARBA" id="ARBA00023015"/>
    </source>
</evidence>
<dbReference type="CDD" id="cd17535">
    <property type="entry name" value="REC_NarL-like"/>
    <property type="match status" value="1"/>
</dbReference>
<keyword evidence="4" id="KW-0804">Transcription</keyword>
<dbReference type="PANTHER" id="PTHR43214:SF24">
    <property type="entry name" value="TRANSCRIPTIONAL REGULATORY PROTEIN NARL-RELATED"/>
    <property type="match status" value="1"/>
</dbReference>
<dbReference type="EMBL" id="WHJE01000024">
    <property type="protein sequence ID" value="KAE8764718.1"/>
    <property type="molecule type" value="Genomic_DNA"/>
</dbReference>
<dbReference type="InterPro" id="IPR016032">
    <property type="entry name" value="Sig_transdc_resp-reg_C-effctor"/>
</dbReference>
<dbReference type="PROSITE" id="PS50110">
    <property type="entry name" value="RESPONSE_REGULATORY"/>
    <property type="match status" value="1"/>
</dbReference>
<dbReference type="AlphaFoldDB" id="A0A7J5UQM2"/>
<dbReference type="PROSITE" id="PS50043">
    <property type="entry name" value="HTH_LUXR_2"/>
    <property type="match status" value="1"/>
</dbReference>
<sequence length="245" mass="25610">MAAVAELTEQGPGPAAGIAPGTAGTTDTGVPVRVAVVDDDALVRAGLRLILGGDPRLEVVGEAGDGAEAAALVARHRPDVVLMDIRMPRTDGLTATRELTARADGPRVIVLTTFDTDEMVLTALRHGAAGFLLKDTPPARLVEAVHRVAAGQPILSPSVTAQLIAAVTHEDDTRKRAARARLDRLTEREREVALAVARGLSNAEIAAELYLGVATVKTHIGRLFTKLDASNRVQIALCVHDAGLA</sequence>
<name>A0A7J5UQM2_9MICO</name>
<evidence type="ECO:0000313" key="10">
    <source>
        <dbReference type="Proteomes" id="UP000451860"/>
    </source>
</evidence>
<feature type="domain" description="HTH luxR-type" evidence="7">
    <location>
        <begin position="178"/>
        <end position="243"/>
    </location>
</feature>
<dbReference type="Proteomes" id="UP000451860">
    <property type="component" value="Unassembled WGS sequence"/>
</dbReference>
<evidence type="ECO:0000259" key="8">
    <source>
        <dbReference type="PROSITE" id="PS50110"/>
    </source>
</evidence>
<dbReference type="InterPro" id="IPR058245">
    <property type="entry name" value="NreC/VraR/RcsB-like_REC"/>
</dbReference>
<feature type="region of interest" description="Disordered" evidence="6">
    <location>
        <begin position="1"/>
        <end position="24"/>
    </location>
</feature>
<dbReference type="SUPFAM" id="SSF46894">
    <property type="entry name" value="C-terminal effector domain of the bipartite response regulators"/>
    <property type="match status" value="1"/>
</dbReference>
<keyword evidence="2" id="KW-0805">Transcription regulation</keyword>
<accession>A0A7J5UQM2</accession>
<keyword evidence="10" id="KW-1185">Reference proteome</keyword>
<organism evidence="9 10">
    <name type="scientific">Georgenia thermotolerans</name>
    <dbReference type="NCBI Taxonomy" id="527326"/>
    <lineage>
        <taxon>Bacteria</taxon>
        <taxon>Bacillati</taxon>
        <taxon>Actinomycetota</taxon>
        <taxon>Actinomycetes</taxon>
        <taxon>Micrococcales</taxon>
        <taxon>Bogoriellaceae</taxon>
        <taxon>Georgenia</taxon>
    </lineage>
</organism>
<dbReference type="Pfam" id="PF00196">
    <property type="entry name" value="GerE"/>
    <property type="match status" value="1"/>
</dbReference>
<keyword evidence="1 5" id="KW-0597">Phosphoprotein</keyword>
<evidence type="ECO:0000256" key="4">
    <source>
        <dbReference type="ARBA" id="ARBA00023163"/>
    </source>
</evidence>
<dbReference type="PRINTS" id="PR00038">
    <property type="entry name" value="HTHLUXR"/>
</dbReference>
<dbReference type="InterPro" id="IPR001789">
    <property type="entry name" value="Sig_transdc_resp-reg_receiver"/>
</dbReference>
<dbReference type="OrthoDB" id="9808843at2"/>
<evidence type="ECO:0000256" key="5">
    <source>
        <dbReference type="PROSITE-ProRule" id="PRU00169"/>
    </source>
</evidence>
<dbReference type="GO" id="GO:0006355">
    <property type="term" value="P:regulation of DNA-templated transcription"/>
    <property type="evidence" value="ECO:0007669"/>
    <property type="project" value="InterPro"/>
</dbReference>
<dbReference type="SUPFAM" id="SSF52172">
    <property type="entry name" value="CheY-like"/>
    <property type="match status" value="1"/>
</dbReference>